<gene>
    <name evidence="4" type="primary">Pxk_0</name>
    <name evidence="4" type="ORF">g.170076</name>
</gene>
<dbReference type="SUPFAM" id="SSF64268">
    <property type="entry name" value="PX domain"/>
    <property type="match status" value="1"/>
</dbReference>
<dbReference type="SMART" id="SM00312">
    <property type="entry name" value="PX"/>
    <property type="match status" value="1"/>
</dbReference>
<protein>
    <submittedName>
        <fullName evidence="4">PX domain-containing protein kinase-like protein</fullName>
    </submittedName>
</protein>
<dbReference type="PANTHER" id="PTHR22999">
    <property type="entry name" value="PX SERINE/THREONINE KINASE PXK"/>
    <property type="match status" value="1"/>
</dbReference>
<dbReference type="GO" id="GO:0016301">
    <property type="term" value="F:kinase activity"/>
    <property type="evidence" value="ECO:0007669"/>
    <property type="project" value="UniProtKB-KW"/>
</dbReference>
<dbReference type="Pfam" id="PF00787">
    <property type="entry name" value="PX"/>
    <property type="match status" value="1"/>
</dbReference>
<feature type="domain" description="PX" evidence="3">
    <location>
        <begin position="14"/>
        <end position="128"/>
    </location>
</feature>
<keyword evidence="2" id="KW-0963">Cytoplasm</keyword>
<dbReference type="PANTHER" id="PTHR22999:SF40">
    <property type="entry name" value="PX DOMAIN-CONTAINING PROTEIN KINASE-LIKE PROTEIN"/>
    <property type="match status" value="1"/>
</dbReference>
<evidence type="ECO:0000256" key="2">
    <source>
        <dbReference type="ARBA" id="ARBA00022490"/>
    </source>
</evidence>
<dbReference type="InterPro" id="IPR051837">
    <property type="entry name" value="SortingNexin/PXDomain-PKLike"/>
</dbReference>
<name>A0A2S2PD51_SCHGA</name>
<dbReference type="EMBL" id="GGMR01014762">
    <property type="protein sequence ID" value="MBY27381.1"/>
    <property type="molecule type" value="Transcribed_RNA"/>
</dbReference>
<keyword evidence="4" id="KW-0808">Transferase</keyword>
<organism evidence="4">
    <name type="scientific">Schizaphis graminum</name>
    <name type="common">Green bug aphid</name>
    <dbReference type="NCBI Taxonomy" id="13262"/>
    <lineage>
        <taxon>Eukaryota</taxon>
        <taxon>Metazoa</taxon>
        <taxon>Ecdysozoa</taxon>
        <taxon>Arthropoda</taxon>
        <taxon>Hexapoda</taxon>
        <taxon>Insecta</taxon>
        <taxon>Pterygota</taxon>
        <taxon>Neoptera</taxon>
        <taxon>Paraneoptera</taxon>
        <taxon>Hemiptera</taxon>
        <taxon>Sternorrhyncha</taxon>
        <taxon>Aphidomorpha</taxon>
        <taxon>Aphidoidea</taxon>
        <taxon>Aphididae</taxon>
        <taxon>Aphidini</taxon>
        <taxon>Schizaphis</taxon>
    </lineage>
</organism>
<dbReference type="InterPro" id="IPR001683">
    <property type="entry name" value="PX_dom"/>
</dbReference>
<dbReference type="GO" id="GO:0035091">
    <property type="term" value="F:phosphatidylinositol binding"/>
    <property type="evidence" value="ECO:0007669"/>
    <property type="project" value="InterPro"/>
</dbReference>
<dbReference type="GO" id="GO:0006622">
    <property type="term" value="P:protein targeting to lysosome"/>
    <property type="evidence" value="ECO:0007669"/>
    <property type="project" value="TreeGrafter"/>
</dbReference>
<dbReference type="GO" id="GO:0005886">
    <property type="term" value="C:plasma membrane"/>
    <property type="evidence" value="ECO:0007669"/>
    <property type="project" value="TreeGrafter"/>
</dbReference>
<proteinExistence type="predicted"/>
<evidence type="ECO:0000256" key="1">
    <source>
        <dbReference type="ARBA" id="ARBA00004496"/>
    </source>
</evidence>
<dbReference type="GO" id="GO:0005769">
    <property type="term" value="C:early endosome"/>
    <property type="evidence" value="ECO:0007669"/>
    <property type="project" value="TreeGrafter"/>
</dbReference>
<dbReference type="GO" id="GO:0008333">
    <property type="term" value="P:endosome to lysosome transport"/>
    <property type="evidence" value="ECO:0007669"/>
    <property type="project" value="TreeGrafter"/>
</dbReference>
<sequence length="209" mass="24316">MSIFENSATLKDKVDDTHPLKCTILNSRNTNGYTEYVIEVTRTGVQDCTWKIFKRYSDFVKLQNMLYKLSPKINLDLPPKKYIGNMDRKLVMQRQNALQSSLNTMVENFMLANSLLVRSFLDPESYSEYCKESLFQKVGMVLRGNREFELSKELPNIGWRLRRKSFLSKWKKDPKQELLLSWTECGPDLSLKQLDLVTVLKSISSIIVS</sequence>
<dbReference type="AlphaFoldDB" id="A0A2S2PD51"/>
<dbReference type="GO" id="GO:0043271">
    <property type="term" value="P:negative regulation of monoatomic ion transport"/>
    <property type="evidence" value="ECO:0007669"/>
    <property type="project" value="TreeGrafter"/>
</dbReference>
<comment type="subcellular location">
    <subcellularLocation>
        <location evidence="1">Cytoplasm</location>
    </subcellularLocation>
</comment>
<accession>A0A2S2PD51</accession>
<dbReference type="PROSITE" id="PS50195">
    <property type="entry name" value="PX"/>
    <property type="match status" value="1"/>
</dbReference>
<dbReference type="Gene3D" id="3.30.1520.10">
    <property type="entry name" value="Phox-like domain"/>
    <property type="match status" value="1"/>
</dbReference>
<keyword evidence="4" id="KW-0418">Kinase</keyword>
<evidence type="ECO:0000259" key="3">
    <source>
        <dbReference type="PROSITE" id="PS50195"/>
    </source>
</evidence>
<evidence type="ECO:0000313" key="4">
    <source>
        <dbReference type="EMBL" id="MBY27381.1"/>
    </source>
</evidence>
<reference evidence="4" key="1">
    <citation type="submission" date="2018-04" db="EMBL/GenBank/DDBJ databases">
        <title>Transcriptome of Schizaphis graminum biotype I.</title>
        <authorList>
            <person name="Scully E.D."/>
            <person name="Geib S.M."/>
            <person name="Palmer N.A."/>
            <person name="Koch K."/>
            <person name="Bradshaw J."/>
            <person name="Heng-Moss T."/>
            <person name="Sarath G."/>
        </authorList>
    </citation>
    <scope>NUCLEOTIDE SEQUENCE</scope>
</reference>
<dbReference type="GO" id="GO:0045022">
    <property type="term" value="P:early endosome to late endosome transport"/>
    <property type="evidence" value="ECO:0007669"/>
    <property type="project" value="TreeGrafter"/>
</dbReference>
<dbReference type="InterPro" id="IPR036871">
    <property type="entry name" value="PX_dom_sf"/>
</dbReference>
<dbReference type="GO" id="GO:0005770">
    <property type="term" value="C:late endosome"/>
    <property type="evidence" value="ECO:0007669"/>
    <property type="project" value="TreeGrafter"/>
</dbReference>